<feature type="transmembrane region" description="Helical" evidence="7">
    <location>
        <begin position="65"/>
        <end position="90"/>
    </location>
</feature>
<comment type="subcellular location">
    <subcellularLocation>
        <location evidence="1">Cell membrane</location>
        <topology evidence="1">Multi-pass membrane protein</topology>
    </subcellularLocation>
</comment>
<evidence type="ECO:0000256" key="2">
    <source>
        <dbReference type="ARBA" id="ARBA00022475"/>
    </source>
</evidence>
<evidence type="ECO:0000256" key="3">
    <source>
        <dbReference type="ARBA" id="ARBA00022692"/>
    </source>
</evidence>
<dbReference type="InterPro" id="IPR010432">
    <property type="entry name" value="RDD"/>
</dbReference>
<dbReference type="GO" id="GO:0005886">
    <property type="term" value="C:plasma membrane"/>
    <property type="evidence" value="ECO:0007669"/>
    <property type="project" value="UniProtKB-SubCell"/>
</dbReference>
<name>A0A9X3N2N8_9ACTN</name>
<keyword evidence="3 7" id="KW-0812">Transmembrane</keyword>
<evidence type="ECO:0000256" key="6">
    <source>
        <dbReference type="SAM" id="MobiDB-lite"/>
    </source>
</evidence>
<dbReference type="EMBL" id="JAPDOD010000117">
    <property type="protein sequence ID" value="MDA0167409.1"/>
    <property type="molecule type" value="Genomic_DNA"/>
</dbReference>
<feature type="region of interest" description="Disordered" evidence="6">
    <location>
        <begin position="199"/>
        <end position="219"/>
    </location>
</feature>
<evidence type="ECO:0000313" key="9">
    <source>
        <dbReference type="EMBL" id="MDA0167409.1"/>
    </source>
</evidence>
<keyword evidence="4 7" id="KW-1133">Transmembrane helix</keyword>
<keyword evidence="10" id="KW-1185">Reference proteome</keyword>
<sequence length="219" mass="23182">MTRPSGDYLPPSHTATAANAAVSQDPAAHEAAAARAQAAAAARVHVQTGTNEHAAADYTGLVTRAIAFAIDALIIDLAAIVVVAIVALALSLFNVPAKVETALAVIGAFLFVVWAAAYFVTFWSTTGQTPGARIMRFRVLAPGAQHGHIGPKRALIRLLGMVLAAIPLLAGYFMVLFDDRRRGLHDRLARTVAIDAPDTETPANRMRAQRQASRTTRSP</sequence>
<dbReference type="PANTHER" id="PTHR36115">
    <property type="entry name" value="PROLINE-RICH ANTIGEN HOMOLOG-RELATED"/>
    <property type="match status" value="1"/>
</dbReference>
<dbReference type="PANTHER" id="PTHR36115:SF4">
    <property type="entry name" value="MEMBRANE PROTEIN"/>
    <property type="match status" value="1"/>
</dbReference>
<dbReference type="Pfam" id="PF06271">
    <property type="entry name" value="RDD"/>
    <property type="match status" value="1"/>
</dbReference>
<proteinExistence type="predicted"/>
<reference evidence="9" key="1">
    <citation type="submission" date="2022-10" db="EMBL/GenBank/DDBJ databases">
        <title>The WGS of Solirubrobacter ginsenosidimutans DSM 21036.</title>
        <authorList>
            <person name="Jiang Z."/>
        </authorList>
    </citation>
    <scope>NUCLEOTIDE SEQUENCE</scope>
    <source>
        <strain evidence="9">DSM 21036</strain>
    </source>
</reference>
<dbReference type="RefSeq" id="WP_270046716.1">
    <property type="nucleotide sequence ID" value="NZ_JAPDOD010000117.1"/>
</dbReference>
<comment type="caution">
    <text evidence="9">The sequence shown here is derived from an EMBL/GenBank/DDBJ whole genome shotgun (WGS) entry which is preliminary data.</text>
</comment>
<evidence type="ECO:0000256" key="5">
    <source>
        <dbReference type="ARBA" id="ARBA00023136"/>
    </source>
</evidence>
<evidence type="ECO:0000256" key="1">
    <source>
        <dbReference type="ARBA" id="ARBA00004651"/>
    </source>
</evidence>
<evidence type="ECO:0000256" key="4">
    <source>
        <dbReference type="ARBA" id="ARBA00022989"/>
    </source>
</evidence>
<evidence type="ECO:0000256" key="7">
    <source>
        <dbReference type="SAM" id="Phobius"/>
    </source>
</evidence>
<dbReference type="Proteomes" id="UP001149140">
    <property type="component" value="Unassembled WGS sequence"/>
</dbReference>
<feature type="transmembrane region" description="Helical" evidence="7">
    <location>
        <begin position="154"/>
        <end position="177"/>
    </location>
</feature>
<organism evidence="9 10">
    <name type="scientific">Solirubrobacter ginsenosidimutans</name>
    <dbReference type="NCBI Taxonomy" id="490573"/>
    <lineage>
        <taxon>Bacteria</taxon>
        <taxon>Bacillati</taxon>
        <taxon>Actinomycetota</taxon>
        <taxon>Thermoleophilia</taxon>
        <taxon>Solirubrobacterales</taxon>
        <taxon>Solirubrobacteraceae</taxon>
        <taxon>Solirubrobacter</taxon>
    </lineage>
</organism>
<protein>
    <submittedName>
        <fullName evidence="9">RDD family protein</fullName>
    </submittedName>
</protein>
<keyword evidence="2" id="KW-1003">Cell membrane</keyword>
<feature type="transmembrane region" description="Helical" evidence="7">
    <location>
        <begin position="102"/>
        <end position="123"/>
    </location>
</feature>
<accession>A0A9X3N2N8</accession>
<gene>
    <name evidence="9" type="ORF">OM076_44530</name>
</gene>
<feature type="domain" description="RDD" evidence="8">
    <location>
        <begin position="58"/>
        <end position="189"/>
    </location>
</feature>
<feature type="compositionally biased region" description="Polar residues" evidence="6">
    <location>
        <begin position="210"/>
        <end position="219"/>
    </location>
</feature>
<keyword evidence="5 7" id="KW-0472">Membrane</keyword>
<evidence type="ECO:0000313" key="10">
    <source>
        <dbReference type="Proteomes" id="UP001149140"/>
    </source>
</evidence>
<dbReference type="InterPro" id="IPR051791">
    <property type="entry name" value="Pra-immunoreactive"/>
</dbReference>
<dbReference type="AlphaFoldDB" id="A0A9X3N2N8"/>
<evidence type="ECO:0000259" key="8">
    <source>
        <dbReference type="Pfam" id="PF06271"/>
    </source>
</evidence>